<dbReference type="eggNOG" id="arCOG05634">
    <property type="taxonomic scope" value="Archaea"/>
</dbReference>
<dbReference type="OrthoDB" id="174464at2157"/>
<dbReference type="EMBL" id="AOIB01000025">
    <property type="protein sequence ID" value="ELY57070.1"/>
    <property type="molecule type" value="Genomic_DNA"/>
</dbReference>
<comment type="caution">
    <text evidence="1">The sequence shown here is derived from an EMBL/GenBank/DDBJ whole genome shotgun (WGS) entry which is preliminary data.</text>
</comment>
<keyword evidence="2" id="KW-1185">Reference proteome</keyword>
<dbReference type="Proteomes" id="UP000011688">
    <property type="component" value="Unassembled WGS sequence"/>
</dbReference>
<dbReference type="AlphaFoldDB" id="L9X5W2"/>
<sequence>MDDSSADRDLIVSEGRYAIVDAADDESTDYWFVLEGGDHRLPIAGDELDDAATALSRFRNARSDPEGSRPESRDGVELTCQDCDTTWTYTGSDEHAACPNCETEVPVGGIGP</sequence>
<protein>
    <submittedName>
        <fullName evidence="1">Uncharacterized protein</fullName>
    </submittedName>
</protein>
<evidence type="ECO:0000313" key="1">
    <source>
        <dbReference type="EMBL" id="ELY57070.1"/>
    </source>
</evidence>
<proteinExistence type="predicted"/>
<reference evidence="1 2" key="1">
    <citation type="journal article" date="2014" name="PLoS Genet.">
        <title>Phylogenetically driven sequencing of extremely halophilic archaea reveals strategies for static and dynamic osmo-response.</title>
        <authorList>
            <person name="Becker E.A."/>
            <person name="Seitzer P.M."/>
            <person name="Tritt A."/>
            <person name="Larsen D."/>
            <person name="Krusor M."/>
            <person name="Yao A.I."/>
            <person name="Wu D."/>
            <person name="Madern D."/>
            <person name="Eisen J.A."/>
            <person name="Darling A.E."/>
            <person name="Facciotti M.T."/>
        </authorList>
    </citation>
    <scope>NUCLEOTIDE SEQUENCE [LARGE SCALE GENOMIC DNA]</scope>
    <source>
        <strain evidence="1 2">DSM 10524</strain>
    </source>
</reference>
<accession>L9X5W2</accession>
<name>L9X5W2_9EURY</name>
<organism evidence="1 2">
    <name type="scientific">Natronococcus amylolyticus DSM 10524</name>
    <dbReference type="NCBI Taxonomy" id="1227497"/>
    <lineage>
        <taxon>Archaea</taxon>
        <taxon>Methanobacteriati</taxon>
        <taxon>Methanobacteriota</taxon>
        <taxon>Stenosarchaea group</taxon>
        <taxon>Halobacteria</taxon>
        <taxon>Halobacteriales</taxon>
        <taxon>Natrialbaceae</taxon>
        <taxon>Natronococcus</taxon>
    </lineage>
</organism>
<gene>
    <name evidence="1" type="ORF">C491_11203</name>
</gene>
<evidence type="ECO:0000313" key="2">
    <source>
        <dbReference type="Proteomes" id="UP000011688"/>
    </source>
</evidence>
<dbReference type="RefSeq" id="WP_005556201.1">
    <property type="nucleotide sequence ID" value="NZ_AOIB01000025.1"/>
</dbReference>
<dbReference type="STRING" id="1227497.C491_11203"/>